<evidence type="ECO:0000256" key="2">
    <source>
        <dbReference type="ARBA" id="ARBA00011085"/>
    </source>
</evidence>
<feature type="transmembrane region" description="Helical" evidence="10">
    <location>
        <begin position="76"/>
        <end position="97"/>
    </location>
</feature>
<evidence type="ECO:0000256" key="4">
    <source>
        <dbReference type="ARBA" id="ARBA00022692"/>
    </source>
</evidence>
<keyword evidence="5 10" id="KW-1133">Transmembrane helix</keyword>
<dbReference type="PANTHER" id="PTHR28097:SF1">
    <property type="entry name" value="PHEROMONE A FACTOR RECEPTOR"/>
    <property type="match status" value="1"/>
</dbReference>
<comment type="similarity">
    <text evidence="2">Belongs to the G-protein coupled receptor 4 family.</text>
</comment>
<evidence type="ECO:0000256" key="9">
    <source>
        <dbReference type="ARBA" id="ARBA00023224"/>
    </source>
</evidence>
<dbReference type="InterPro" id="IPR001499">
    <property type="entry name" value="GPCR_STE3"/>
</dbReference>
<feature type="transmembrane region" description="Helical" evidence="10">
    <location>
        <begin position="163"/>
        <end position="182"/>
    </location>
</feature>
<proteinExistence type="inferred from homology"/>
<feature type="transmembrane region" description="Helical" evidence="10">
    <location>
        <begin position="263"/>
        <end position="285"/>
    </location>
</feature>
<dbReference type="CDD" id="cd14966">
    <property type="entry name" value="7tmD_STE3"/>
    <property type="match status" value="1"/>
</dbReference>
<dbReference type="GO" id="GO:0000750">
    <property type="term" value="P:pheromone-dependent signal transduction involved in conjugation with cellular fusion"/>
    <property type="evidence" value="ECO:0007669"/>
    <property type="project" value="TreeGrafter"/>
</dbReference>
<gene>
    <name evidence="11" type="ORF">B0H17DRAFT_574814</name>
</gene>
<accession>A0AAD7DIQ0</accession>
<feature type="transmembrane region" description="Helical" evidence="10">
    <location>
        <begin position="203"/>
        <end position="229"/>
    </location>
</feature>
<evidence type="ECO:0000256" key="8">
    <source>
        <dbReference type="ARBA" id="ARBA00023170"/>
    </source>
</evidence>
<dbReference type="EMBL" id="JARKIE010000060">
    <property type="protein sequence ID" value="KAJ7691145.1"/>
    <property type="molecule type" value="Genomic_DNA"/>
</dbReference>
<keyword evidence="4 10" id="KW-0812">Transmembrane</keyword>
<feature type="transmembrane region" description="Helical" evidence="10">
    <location>
        <begin position="6"/>
        <end position="26"/>
    </location>
</feature>
<protein>
    <submittedName>
        <fullName evidence="11">Pheromone A receptor-domain-containing protein</fullName>
    </submittedName>
</protein>
<organism evidence="11 12">
    <name type="scientific">Mycena rosella</name>
    <name type="common">Pink bonnet</name>
    <name type="synonym">Agaricus rosellus</name>
    <dbReference type="NCBI Taxonomy" id="1033263"/>
    <lineage>
        <taxon>Eukaryota</taxon>
        <taxon>Fungi</taxon>
        <taxon>Dikarya</taxon>
        <taxon>Basidiomycota</taxon>
        <taxon>Agaricomycotina</taxon>
        <taxon>Agaricomycetes</taxon>
        <taxon>Agaricomycetidae</taxon>
        <taxon>Agaricales</taxon>
        <taxon>Marasmiineae</taxon>
        <taxon>Mycenaceae</taxon>
        <taxon>Mycena</taxon>
    </lineage>
</organism>
<dbReference type="GO" id="GO:0004932">
    <property type="term" value="F:mating-type factor pheromone receptor activity"/>
    <property type="evidence" value="ECO:0007669"/>
    <property type="project" value="InterPro"/>
</dbReference>
<keyword evidence="3" id="KW-0589">Pheromone response</keyword>
<evidence type="ECO:0000256" key="6">
    <source>
        <dbReference type="ARBA" id="ARBA00023040"/>
    </source>
</evidence>
<dbReference type="AlphaFoldDB" id="A0AAD7DIQ0"/>
<comment type="caution">
    <text evidence="11">The sequence shown here is derived from an EMBL/GenBank/DDBJ whole genome shotgun (WGS) entry which is preliminary data.</text>
</comment>
<dbReference type="GO" id="GO:0005886">
    <property type="term" value="C:plasma membrane"/>
    <property type="evidence" value="ECO:0007669"/>
    <property type="project" value="TreeGrafter"/>
</dbReference>
<dbReference type="PANTHER" id="PTHR28097">
    <property type="entry name" value="PHEROMONE A FACTOR RECEPTOR"/>
    <property type="match status" value="1"/>
</dbReference>
<dbReference type="Proteomes" id="UP001221757">
    <property type="component" value="Unassembled WGS sequence"/>
</dbReference>
<feature type="transmembrane region" description="Helical" evidence="10">
    <location>
        <begin position="109"/>
        <end position="131"/>
    </location>
</feature>
<comment type="subcellular location">
    <subcellularLocation>
        <location evidence="1">Membrane</location>
        <topology evidence="1">Multi-pass membrane protein</topology>
    </subcellularLocation>
</comment>
<evidence type="ECO:0000256" key="5">
    <source>
        <dbReference type="ARBA" id="ARBA00022989"/>
    </source>
</evidence>
<evidence type="ECO:0000256" key="7">
    <source>
        <dbReference type="ARBA" id="ARBA00023136"/>
    </source>
</evidence>
<evidence type="ECO:0000256" key="3">
    <source>
        <dbReference type="ARBA" id="ARBA00022507"/>
    </source>
</evidence>
<name>A0AAD7DIQ0_MYCRO</name>
<evidence type="ECO:0000313" key="12">
    <source>
        <dbReference type="Proteomes" id="UP001221757"/>
    </source>
</evidence>
<sequence>MPGALSSTLSASAFLGSALVLVPLPWHWRARNIPTLSIIAWLFLCNLTFGINALIWASNVNIVVPVWCDMVTKLKIGATVGLPACVLCLALHLRAIASALDPPKRDRRHVIMDLMLCCGLPVTIMALHYVVQGHRFDIMEDFGCRPAMYISIQSLLLVDLPSVVLSALALICCGLTLFSFFRRRVVFARMVKDTNSPLTTGRFIRLMTMTTVLGTWNALVIGVGMWATYGDGLRPWTSWSDVHSNFSRIQVYPLDSIPNGVLLVMYLLWAAVPISSGLFFGFFAFGEDSAKEYGGWTKWIRRKVFRQRPEPRPKDKDSLDTPSLYAHSLGTLPDGLIYSSWRQPSEMSGPVPSYYFHHSQDSSRRASRATTPTSVINFSPLERTTTSDKFAQAHNAFWAI</sequence>
<reference evidence="11" key="1">
    <citation type="submission" date="2023-03" db="EMBL/GenBank/DDBJ databases">
        <title>Massive genome expansion in bonnet fungi (Mycena s.s.) driven by repeated elements and novel gene families across ecological guilds.</title>
        <authorList>
            <consortium name="Lawrence Berkeley National Laboratory"/>
            <person name="Harder C.B."/>
            <person name="Miyauchi S."/>
            <person name="Viragh M."/>
            <person name="Kuo A."/>
            <person name="Thoen E."/>
            <person name="Andreopoulos B."/>
            <person name="Lu D."/>
            <person name="Skrede I."/>
            <person name="Drula E."/>
            <person name="Henrissat B."/>
            <person name="Morin E."/>
            <person name="Kohler A."/>
            <person name="Barry K."/>
            <person name="LaButti K."/>
            <person name="Morin E."/>
            <person name="Salamov A."/>
            <person name="Lipzen A."/>
            <person name="Mereny Z."/>
            <person name="Hegedus B."/>
            <person name="Baldrian P."/>
            <person name="Stursova M."/>
            <person name="Weitz H."/>
            <person name="Taylor A."/>
            <person name="Grigoriev I.V."/>
            <person name="Nagy L.G."/>
            <person name="Martin F."/>
            <person name="Kauserud H."/>
        </authorList>
    </citation>
    <scope>NUCLEOTIDE SEQUENCE</scope>
    <source>
        <strain evidence="11">CBHHK067</strain>
    </source>
</reference>
<evidence type="ECO:0000256" key="1">
    <source>
        <dbReference type="ARBA" id="ARBA00004141"/>
    </source>
</evidence>
<dbReference type="PRINTS" id="PR00899">
    <property type="entry name" value="GPCRSTE3"/>
</dbReference>
<evidence type="ECO:0000313" key="11">
    <source>
        <dbReference type="EMBL" id="KAJ7691145.1"/>
    </source>
</evidence>
<keyword evidence="12" id="KW-1185">Reference proteome</keyword>
<keyword evidence="8 11" id="KW-0675">Receptor</keyword>
<dbReference type="Pfam" id="PF02076">
    <property type="entry name" value="STE3"/>
    <property type="match status" value="1"/>
</dbReference>
<keyword evidence="9" id="KW-0807">Transducer</keyword>
<keyword evidence="7 10" id="KW-0472">Membrane</keyword>
<feature type="transmembrane region" description="Helical" evidence="10">
    <location>
        <begin position="38"/>
        <end position="56"/>
    </location>
</feature>
<keyword evidence="6" id="KW-0297">G-protein coupled receptor</keyword>
<evidence type="ECO:0000256" key="10">
    <source>
        <dbReference type="SAM" id="Phobius"/>
    </source>
</evidence>